<dbReference type="SUPFAM" id="SSF55874">
    <property type="entry name" value="ATPase domain of HSP90 chaperone/DNA topoisomerase II/histidine kinase"/>
    <property type="match status" value="1"/>
</dbReference>
<dbReference type="EMBL" id="BJZO01000033">
    <property type="protein sequence ID" value="GEO81329.1"/>
    <property type="molecule type" value="Genomic_DNA"/>
</dbReference>
<name>A0A512H798_9PROT</name>
<dbReference type="InterPro" id="IPR036890">
    <property type="entry name" value="HATPase_C_sf"/>
</dbReference>
<proteinExistence type="predicted"/>
<feature type="domain" description="Histidine kinase/HSP90-like ATPase" evidence="1">
    <location>
        <begin position="40"/>
        <end position="139"/>
    </location>
</feature>
<dbReference type="Proteomes" id="UP000321567">
    <property type="component" value="Unassembled WGS sequence"/>
</dbReference>
<dbReference type="Gene3D" id="3.30.565.10">
    <property type="entry name" value="Histidine kinase-like ATPase, C-terminal domain"/>
    <property type="match status" value="1"/>
</dbReference>
<dbReference type="AlphaFoldDB" id="A0A512H798"/>
<organism evidence="2 3">
    <name type="scientific">Pararhodospirillum oryzae</name>
    <dbReference type="NCBI Taxonomy" id="478448"/>
    <lineage>
        <taxon>Bacteria</taxon>
        <taxon>Pseudomonadati</taxon>
        <taxon>Pseudomonadota</taxon>
        <taxon>Alphaproteobacteria</taxon>
        <taxon>Rhodospirillales</taxon>
        <taxon>Rhodospirillaceae</taxon>
        <taxon>Pararhodospirillum</taxon>
    </lineage>
</organism>
<accession>A0A512H798</accession>
<evidence type="ECO:0000313" key="2">
    <source>
        <dbReference type="EMBL" id="GEO81329.1"/>
    </source>
</evidence>
<dbReference type="RefSeq" id="WP_147163367.1">
    <property type="nucleotide sequence ID" value="NZ_BJZO01000033.1"/>
</dbReference>
<dbReference type="OrthoDB" id="5769716at2"/>
<sequence length="141" mass="15255">MTDRDQAPPASGIELRRSEDIVLARQTGRDWACRLGFRMVDQIRLATAISEIARNAVRYGGGGQCEITTTTTPLFCEISIVITDHGPGIPDVEQAMTPGFSTGNSLGMGLSGARRLVDRMTLVSRPGLTTVTLVMRRSVHP</sequence>
<reference evidence="2 3" key="1">
    <citation type="submission" date="2019-07" db="EMBL/GenBank/DDBJ databases">
        <title>Whole genome shotgun sequence of Rhodospirillum oryzae NBRC 107573.</title>
        <authorList>
            <person name="Hosoyama A."/>
            <person name="Uohara A."/>
            <person name="Ohji S."/>
            <person name="Ichikawa N."/>
        </authorList>
    </citation>
    <scope>NUCLEOTIDE SEQUENCE [LARGE SCALE GENOMIC DNA]</scope>
    <source>
        <strain evidence="2 3">NBRC 107573</strain>
    </source>
</reference>
<evidence type="ECO:0000259" key="1">
    <source>
        <dbReference type="SMART" id="SM00387"/>
    </source>
</evidence>
<dbReference type="Pfam" id="PF02518">
    <property type="entry name" value="HATPase_c"/>
    <property type="match status" value="1"/>
</dbReference>
<dbReference type="InterPro" id="IPR003594">
    <property type="entry name" value="HATPase_dom"/>
</dbReference>
<gene>
    <name evidence="2" type="primary">rsbT</name>
    <name evidence="2" type="ORF">ROR02_14600</name>
</gene>
<protein>
    <submittedName>
        <fullName evidence="2">Anti-sigma regulatory factor</fullName>
    </submittedName>
</protein>
<comment type="caution">
    <text evidence="2">The sequence shown here is derived from an EMBL/GenBank/DDBJ whole genome shotgun (WGS) entry which is preliminary data.</text>
</comment>
<evidence type="ECO:0000313" key="3">
    <source>
        <dbReference type="Proteomes" id="UP000321567"/>
    </source>
</evidence>
<keyword evidence="3" id="KW-1185">Reference proteome</keyword>
<dbReference type="SMART" id="SM00387">
    <property type="entry name" value="HATPase_c"/>
    <property type="match status" value="1"/>
</dbReference>